<reference evidence="8" key="1">
    <citation type="submission" date="2016-11" db="EMBL/GenBank/DDBJ databases">
        <authorList>
            <person name="Varghese N."/>
            <person name="Submissions S."/>
        </authorList>
    </citation>
    <scope>NUCLEOTIDE SEQUENCE [LARGE SCALE GENOMIC DNA]</scope>
    <source>
        <strain evidence="8">DSM 29440</strain>
    </source>
</reference>
<keyword evidence="6" id="KW-0012">Acyltransferase</keyword>
<protein>
    <submittedName>
        <fullName evidence="7">KDO2-lipid IV(A) lauroyltransferase</fullName>
    </submittedName>
</protein>
<dbReference type="GO" id="GO:0016746">
    <property type="term" value="F:acyltransferase activity"/>
    <property type="evidence" value="ECO:0007669"/>
    <property type="project" value="UniProtKB-KW"/>
</dbReference>
<dbReference type="RefSeq" id="WP_074255673.1">
    <property type="nucleotide sequence ID" value="NZ_FSRL01000001.1"/>
</dbReference>
<evidence type="ECO:0000313" key="7">
    <source>
        <dbReference type="EMBL" id="SIN93984.1"/>
    </source>
</evidence>
<evidence type="ECO:0000313" key="8">
    <source>
        <dbReference type="Proteomes" id="UP000184932"/>
    </source>
</evidence>
<evidence type="ECO:0000256" key="3">
    <source>
        <dbReference type="ARBA" id="ARBA00022519"/>
    </source>
</evidence>
<proteinExistence type="predicted"/>
<name>A0A1N6FFJ9_9RHOB</name>
<dbReference type="PANTHER" id="PTHR30606:SF10">
    <property type="entry name" value="PHOSPHATIDYLINOSITOL MANNOSIDE ACYLTRANSFERASE"/>
    <property type="match status" value="1"/>
</dbReference>
<evidence type="ECO:0000256" key="2">
    <source>
        <dbReference type="ARBA" id="ARBA00022475"/>
    </source>
</evidence>
<gene>
    <name evidence="7" type="ORF">SAMN05444002_1629</name>
</gene>
<evidence type="ECO:0000256" key="6">
    <source>
        <dbReference type="ARBA" id="ARBA00023315"/>
    </source>
</evidence>
<dbReference type="PANTHER" id="PTHR30606">
    <property type="entry name" value="LIPID A BIOSYNTHESIS LAUROYL ACYLTRANSFERASE"/>
    <property type="match status" value="1"/>
</dbReference>
<dbReference type="CDD" id="cd07984">
    <property type="entry name" value="LPLAT_LABLAT-like"/>
    <property type="match status" value="1"/>
</dbReference>
<keyword evidence="3" id="KW-0997">Cell inner membrane</keyword>
<evidence type="ECO:0000256" key="1">
    <source>
        <dbReference type="ARBA" id="ARBA00004533"/>
    </source>
</evidence>
<dbReference type="Proteomes" id="UP000184932">
    <property type="component" value="Unassembled WGS sequence"/>
</dbReference>
<evidence type="ECO:0000256" key="5">
    <source>
        <dbReference type="ARBA" id="ARBA00023136"/>
    </source>
</evidence>
<keyword evidence="5" id="KW-0472">Membrane</keyword>
<organism evidence="7 8">
    <name type="scientific">Vannielia litorea</name>
    <dbReference type="NCBI Taxonomy" id="1217970"/>
    <lineage>
        <taxon>Bacteria</taxon>
        <taxon>Pseudomonadati</taxon>
        <taxon>Pseudomonadota</taxon>
        <taxon>Alphaproteobacteria</taxon>
        <taxon>Rhodobacterales</taxon>
        <taxon>Paracoccaceae</taxon>
        <taxon>Vannielia</taxon>
    </lineage>
</organism>
<dbReference type="GO" id="GO:0009247">
    <property type="term" value="P:glycolipid biosynthetic process"/>
    <property type="evidence" value="ECO:0007669"/>
    <property type="project" value="UniProtKB-ARBA"/>
</dbReference>
<dbReference type="InterPro" id="IPR004960">
    <property type="entry name" value="LipA_acyltrans"/>
</dbReference>
<dbReference type="AlphaFoldDB" id="A0A1N6FFJ9"/>
<dbReference type="OrthoDB" id="9801955at2"/>
<dbReference type="GO" id="GO:0005886">
    <property type="term" value="C:plasma membrane"/>
    <property type="evidence" value="ECO:0007669"/>
    <property type="project" value="UniProtKB-SubCell"/>
</dbReference>
<keyword evidence="4 7" id="KW-0808">Transferase</keyword>
<dbReference type="Pfam" id="PF03279">
    <property type="entry name" value="Lip_A_acyltrans"/>
    <property type="match status" value="1"/>
</dbReference>
<accession>A0A1N6FFJ9</accession>
<comment type="subcellular location">
    <subcellularLocation>
        <location evidence="1">Cell inner membrane</location>
    </subcellularLocation>
</comment>
<evidence type="ECO:0000256" key="4">
    <source>
        <dbReference type="ARBA" id="ARBA00022679"/>
    </source>
</evidence>
<sequence>MAATENDAPQGTAADWLTDKLLRGFIGGARLLPYATRIPAFGKLTRSVIGPLAGYGKRAQANLAYVWPDMDAPARASLAARVCENAGRVLMENYSNPEFFARASTFPLSGPGLPALQEARASGRPVIAVTGHFGNYEAARAKLNTSGYHFGGLYRPMANAFFNQHYVETMEAVGRPVFPQGRAGTMAFIRHLKAGGMLIILHDVHAWRGEVIDFLGRPARTATSAADMSLRYDALMVPIYATRLNGGLDYAIEIEAPIPHSDARAMTEAATRSLEDRIEANPEQWFWIHRRWKVGR</sequence>
<dbReference type="STRING" id="1217970.SAMN05444002_1629"/>
<keyword evidence="8" id="KW-1185">Reference proteome</keyword>
<keyword evidence="2" id="KW-1003">Cell membrane</keyword>
<dbReference type="EMBL" id="FSRL01000001">
    <property type="protein sequence ID" value="SIN93984.1"/>
    <property type="molecule type" value="Genomic_DNA"/>
</dbReference>